<reference evidence="1" key="1">
    <citation type="journal article" date="2020" name="Nature">
        <title>Giant virus diversity and host interactions through global metagenomics.</title>
        <authorList>
            <person name="Schulz F."/>
            <person name="Roux S."/>
            <person name="Paez-Espino D."/>
            <person name="Jungbluth S."/>
            <person name="Walsh D.A."/>
            <person name="Denef V.J."/>
            <person name="McMahon K.D."/>
            <person name="Konstantinidis K.T."/>
            <person name="Eloe-Fadrosh E.A."/>
            <person name="Kyrpides N.C."/>
            <person name="Woyke T."/>
        </authorList>
    </citation>
    <scope>NUCLEOTIDE SEQUENCE</scope>
    <source>
        <strain evidence="1">GVMAG-M-3300019093-7</strain>
    </source>
</reference>
<protein>
    <submittedName>
        <fullName evidence="1">Uncharacterized protein</fullName>
    </submittedName>
</protein>
<dbReference type="AlphaFoldDB" id="A0A6C0BXI0"/>
<dbReference type="EMBL" id="MN739267">
    <property type="protein sequence ID" value="QHS96244.1"/>
    <property type="molecule type" value="Genomic_DNA"/>
</dbReference>
<sequence>MNHKCITASLTGKNLLNPANISGKPLCNSEYIPSDVVKIKIYIMANIIIPLVSKQWKTLQENLFCLDNIKKKLDTYYNCYKIQDMKIYKELINAFEAILVEHQQLEELEKTIYSGDSKDVTTMIYRTAMIRLKPEYEIYDILYGRPQQSENEEYNMAIVEYIERLLKIEGITFHKIKEYSLTKYPAIHR</sequence>
<accession>A0A6C0BXI0</accession>
<name>A0A6C0BXI0_9ZZZZ</name>
<proteinExistence type="predicted"/>
<organism evidence="1">
    <name type="scientific">viral metagenome</name>
    <dbReference type="NCBI Taxonomy" id="1070528"/>
    <lineage>
        <taxon>unclassified sequences</taxon>
        <taxon>metagenomes</taxon>
        <taxon>organismal metagenomes</taxon>
    </lineage>
</organism>
<evidence type="ECO:0000313" key="1">
    <source>
        <dbReference type="EMBL" id="QHS96244.1"/>
    </source>
</evidence>